<accession>A0A6A0A6K4</accession>
<dbReference type="Proteomes" id="UP000485058">
    <property type="component" value="Unassembled WGS sequence"/>
</dbReference>
<protein>
    <submittedName>
        <fullName evidence="1">TPR_REGION domain-containing protein</fullName>
    </submittedName>
</protein>
<organism evidence="1 2">
    <name type="scientific">Haematococcus lacustris</name>
    <name type="common">Green alga</name>
    <name type="synonym">Haematococcus pluvialis</name>
    <dbReference type="NCBI Taxonomy" id="44745"/>
    <lineage>
        <taxon>Eukaryota</taxon>
        <taxon>Viridiplantae</taxon>
        <taxon>Chlorophyta</taxon>
        <taxon>core chlorophytes</taxon>
        <taxon>Chlorophyceae</taxon>
        <taxon>CS clade</taxon>
        <taxon>Chlamydomonadales</taxon>
        <taxon>Haematococcaceae</taxon>
        <taxon>Haematococcus</taxon>
    </lineage>
</organism>
<keyword evidence="2" id="KW-1185">Reference proteome</keyword>
<dbReference type="EMBL" id="BLLF01003705">
    <property type="protein sequence ID" value="GFH28004.1"/>
    <property type="molecule type" value="Genomic_DNA"/>
</dbReference>
<reference evidence="1 2" key="1">
    <citation type="submission" date="2020-02" db="EMBL/GenBank/DDBJ databases">
        <title>Draft genome sequence of Haematococcus lacustris strain NIES-144.</title>
        <authorList>
            <person name="Morimoto D."/>
            <person name="Nakagawa S."/>
            <person name="Yoshida T."/>
            <person name="Sawayama S."/>
        </authorList>
    </citation>
    <scope>NUCLEOTIDE SEQUENCE [LARGE SCALE GENOMIC DNA]</scope>
    <source>
        <strain evidence="1 2">NIES-144</strain>
    </source>
</reference>
<evidence type="ECO:0000313" key="2">
    <source>
        <dbReference type="Proteomes" id="UP000485058"/>
    </source>
</evidence>
<evidence type="ECO:0000313" key="1">
    <source>
        <dbReference type="EMBL" id="GFH28004.1"/>
    </source>
</evidence>
<sequence length="78" mass="8688">HGAQQAPVDRTVMKAFEDALRATGSEAQDVAWTHVIELAPNNSAAWSNRGALRLQNMRHVLRLKPVPPMQAYLCAWHS</sequence>
<proteinExistence type="predicted"/>
<gene>
    <name evidence="1" type="ORF">HaLaN_26413</name>
</gene>
<comment type="caution">
    <text evidence="1">The sequence shown here is derived from an EMBL/GenBank/DDBJ whole genome shotgun (WGS) entry which is preliminary data.</text>
</comment>
<name>A0A6A0A6K4_HAELA</name>
<feature type="non-terminal residue" evidence="1">
    <location>
        <position position="1"/>
    </location>
</feature>
<dbReference type="AlphaFoldDB" id="A0A6A0A6K4"/>